<sequence length="194" mass="20878">MTLLQDRTADTDHPVLDVIAERWSTRVFDTDTPLDDAALLGALEAARWAPSANNSQPWRFIVARRGSAPHASLVDALGGFNKAWARDAGALVVFVAQTAREDGTPQRWAEYDTGQASAYFSLQAHASGLATHQMGGFDDAAVARAFDLAENLQPVTIIAVGTIGSYAGISDEVRRRESAPRTRRALESSIIVDA</sequence>
<feature type="domain" description="Nitroreductase" evidence="3">
    <location>
        <begin position="19"/>
        <end position="161"/>
    </location>
</feature>
<evidence type="ECO:0000313" key="5">
    <source>
        <dbReference type="Proteomes" id="UP001291912"/>
    </source>
</evidence>
<dbReference type="PANTHER" id="PTHR43673">
    <property type="entry name" value="NAD(P)H NITROREDUCTASE YDGI-RELATED"/>
    <property type="match status" value="1"/>
</dbReference>
<dbReference type="Pfam" id="PF00881">
    <property type="entry name" value="Nitroreductase"/>
    <property type="match status" value="1"/>
</dbReference>
<evidence type="ECO:0000256" key="2">
    <source>
        <dbReference type="ARBA" id="ARBA00023002"/>
    </source>
</evidence>
<dbReference type="SUPFAM" id="SSF55469">
    <property type="entry name" value="FMN-dependent nitroreductase-like"/>
    <property type="match status" value="1"/>
</dbReference>
<dbReference type="Proteomes" id="UP001291912">
    <property type="component" value="Unassembled WGS sequence"/>
</dbReference>
<dbReference type="EMBL" id="JAWJYN010000001">
    <property type="protein sequence ID" value="MDZ8160883.1"/>
    <property type="molecule type" value="Genomic_DNA"/>
</dbReference>
<keyword evidence="2" id="KW-0560">Oxidoreductase</keyword>
<comment type="similarity">
    <text evidence="1">Belongs to the nitroreductase family.</text>
</comment>
<dbReference type="Gene3D" id="3.40.109.10">
    <property type="entry name" value="NADH Oxidase"/>
    <property type="match status" value="1"/>
</dbReference>
<proteinExistence type="inferred from homology"/>
<evidence type="ECO:0000256" key="1">
    <source>
        <dbReference type="ARBA" id="ARBA00007118"/>
    </source>
</evidence>
<name>A0ABU5N454_9MICO</name>
<dbReference type="PANTHER" id="PTHR43673:SF10">
    <property type="entry name" value="NADH DEHYDROGENASE_NAD(P)H NITROREDUCTASE XCC3605-RELATED"/>
    <property type="match status" value="1"/>
</dbReference>
<keyword evidence="5" id="KW-1185">Reference proteome</keyword>
<dbReference type="InterPro" id="IPR029479">
    <property type="entry name" value="Nitroreductase"/>
</dbReference>
<organism evidence="4 5">
    <name type="scientific">Microbacterium aquimaris</name>
    <dbReference type="NCBI Taxonomy" id="459816"/>
    <lineage>
        <taxon>Bacteria</taxon>
        <taxon>Bacillati</taxon>
        <taxon>Actinomycetota</taxon>
        <taxon>Actinomycetes</taxon>
        <taxon>Micrococcales</taxon>
        <taxon>Microbacteriaceae</taxon>
        <taxon>Microbacterium</taxon>
    </lineage>
</organism>
<comment type="caution">
    <text evidence="4">The sequence shown here is derived from an EMBL/GenBank/DDBJ whole genome shotgun (WGS) entry which is preliminary data.</text>
</comment>
<gene>
    <name evidence="4" type="ORF">R2Q92_03485</name>
</gene>
<dbReference type="CDD" id="cd02138">
    <property type="entry name" value="TdsD-like"/>
    <property type="match status" value="1"/>
</dbReference>
<reference evidence="4 5" key="1">
    <citation type="submission" date="2023-10" db="EMBL/GenBank/DDBJ databases">
        <title>Microbacterium xanthum sp. nov., isolated from seaweed.</title>
        <authorList>
            <person name="Lee S.D."/>
        </authorList>
    </citation>
    <scope>NUCLEOTIDE SEQUENCE [LARGE SCALE GENOMIC DNA]</scope>
    <source>
        <strain evidence="4 5">KCTC 19124</strain>
    </source>
</reference>
<protein>
    <submittedName>
        <fullName evidence="4">Nitroreductase family protein</fullName>
    </submittedName>
</protein>
<dbReference type="RefSeq" id="WP_194423559.1">
    <property type="nucleotide sequence ID" value="NZ_BAAAPT010000001.1"/>
</dbReference>
<evidence type="ECO:0000313" key="4">
    <source>
        <dbReference type="EMBL" id="MDZ8160883.1"/>
    </source>
</evidence>
<accession>A0ABU5N454</accession>
<dbReference type="InterPro" id="IPR000415">
    <property type="entry name" value="Nitroreductase-like"/>
</dbReference>
<evidence type="ECO:0000259" key="3">
    <source>
        <dbReference type="Pfam" id="PF00881"/>
    </source>
</evidence>